<keyword evidence="1" id="KW-0472">Membrane</keyword>
<evidence type="ECO:0000313" key="3">
    <source>
        <dbReference type="Proteomes" id="UP000192815"/>
    </source>
</evidence>
<protein>
    <submittedName>
        <fullName evidence="2">Uncharacterized protein</fullName>
    </submittedName>
</protein>
<evidence type="ECO:0000313" key="2">
    <source>
        <dbReference type="EMBL" id="ORC57894.1"/>
    </source>
</evidence>
<dbReference type="OrthoDB" id="6904446at2"/>
<proteinExistence type="predicted"/>
<keyword evidence="1" id="KW-1133">Transmembrane helix</keyword>
<dbReference type="RefSeq" id="WP_024648475.1">
    <property type="nucleotide sequence ID" value="NZ_CBCRZR010000039.1"/>
</dbReference>
<dbReference type="PROSITE" id="PS51257">
    <property type="entry name" value="PROKAR_LIPOPROTEIN"/>
    <property type="match status" value="1"/>
</dbReference>
<comment type="caution">
    <text evidence="2">The sequence shown here is derived from an EMBL/GenBank/DDBJ whole genome shotgun (WGS) entry which is preliminary data.</text>
</comment>
<dbReference type="Proteomes" id="UP000192815">
    <property type="component" value="Unassembled WGS sequence"/>
</dbReference>
<reference evidence="3" key="1">
    <citation type="submission" date="2017-02" db="EMBL/GenBank/DDBJ databases">
        <title>Pseudomonas floridae sp. nov., a novel pathogenic bacterial species isolated from tomato.</title>
        <authorList>
            <person name="Timilsina S."/>
            <person name="Vallad G.E."/>
            <person name="Jones J.B."/>
        </authorList>
    </citation>
    <scope>NUCLEOTIDE SEQUENCE [LARGE SCALE GENOMIC DNA]</scope>
    <source>
        <strain evidence="3">GEV388</strain>
    </source>
</reference>
<evidence type="ECO:0000256" key="1">
    <source>
        <dbReference type="SAM" id="Phobius"/>
    </source>
</evidence>
<organism evidence="2 3">
    <name type="scientific">Pseudomonas floridensis</name>
    <dbReference type="NCBI Taxonomy" id="1958950"/>
    <lineage>
        <taxon>Bacteria</taxon>
        <taxon>Pseudomonadati</taxon>
        <taxon>Pseudomonadota</taxon>
        <taxon>Gammaproteobacteria</taxon>
        <taxon>Pseudomonadales</taxon>
        <taxon>Pseudomonadaceae</taxon>
        <taxon>Pseudomonas</taxon>
    </lineage>
</organism>
<keyword evidence="3" id="KW-1185">Reference proteome</keyword>
<sequence length="155" mass="17469">MSYLRRMFNRAVAIPSTNQALVSVVACPVLYAVACSHTPQISEYLSGLGVHVSTMQLFVAGSTAYCAMLGYHRMFNNSVRYTPDIERHRQLATACQAMVVVGMIETAGYKAMAHERDGIKDRLGFLVDADNFYRKLNRLVDLMRVGLRYLRQLSR</sequence>
<accession>A0A1X0N304</accession>
<dbReference type="EMBL" id="MUIO01000072">
    <property type="protein sequence ID" value="ORC57894.1"/>
    <property type="molecule type" value="Genomic_DNA"/>
</dbReference>
<keyword evidence="1" id="KW-0812">Transmembrane</keyword>
<gene>
    <name evidence="2" type="ORF">BZK31_17875</name>
</gene>
<feature type="transmembrane region" description="Helical" evidence="1">
    <location>
        <begin position="50"/>
        <end position="71"/>
    </location>
</feature>
<name>A0A1X0N304_9PSED</name>
<dbReference type="AlphaFoldDB" id="A0A1X0N304"/>